<dbReference type="InterPro" id="IPR001029">
    <property type="entry name" value="Flagellin_N"/>
</dbReference>
<dbReference type="InterPro" id="IPR001492">
    <property type="entry name" value="Flagellin"/>
</dbReference>
<reference evidence="6" key="1">
    <citation type="submission" date="2004-03" db="EMBL/GenBank/DDBJ databases">
        <authorList>
            <person name="Schultheiss D."/>
            <person name="Kube M."/>
            <person name="Schueler D."/>
        </authorList>
    </citation>
    <scope>NUCLEOTIDE SEQUENCE</scope>
    <source>
        <strain evidence="6">MSR1</strain>
    </source>
</reference>
<dbReference type="GO" id="GO:0005576">
    <property type="term" value="C:extracellular region"/>
    <property type="evidence" value="ECO:0007669"/>
    <property type="project" value="UniProtKB-SubCell"/>
</dbReference>
<dbReference type="EMBL" id="CR354387">
    <property type="protein sequence ID" value="CAF74790.1"/>
    <property type="molecule type" value="Genomic_DNA"/>
</dbReference>
<keyword evidence="6" id="KW-0969">Cilium</keyword>
<dbReference type="PANTHER" id="PTHR42792:SF2">
    <property type="entry name" value="FLAGELLIN"/>
    <property type="match status" value="1"/>
</dbReference>
<name>Q6LWI5_9PROT</name>
<evidence type="ECO:0000259" key="5">
    <source>
        <dbReference type="Pfam" id="PF00669"/>
    </source>
</evidence>
<protein>
    <submittedName>
        <fullName evidence="6">Flagellin gene flaB</fullName>
    </submittedName>
</protein>
<evidence type="ECO:0000313" key="6">
    <source>
        <dbReference type="EMBL" id="CAF74790.1"/>
    </source>
</evidence>
<comment type="subcellular location">
    <subcellularLocation>
        <location evidence="1">Bacterial flagellum</location>
    </subcellularLocation>
    <subcellularLocation>
        <location evidence="2">Secreted</location>
    </subcellularLocation>
</comment>
<accession>Q6LWI5</accession>
<dbReference type="GO" id="GO:0009288">
    <property type="term" value="C:bacterial-type flagellum"/>
    <property type="evidence" value="ECO:0007669"/>
    <property type="project" value="UniProtKB-SubCell"/>
</dbReference>
<proteinExistence type="inferred from homology"/>
<evidence type="ECO:0000256" key="1">
    <source>
        <dbReference type="ARBA" id="ARBA00004365"/>
    </source>
</evidence>
<dbReference type="Gene3D" id="1.20.1330.10">
    <property type="entry name" value="f41 fragment of flagellin, N-terminal domain"/>
    <property type="match status" value="1"/>
</dbReference>
<evidence type="ECO:0000256" key="3">
    <source>
        <dbReference type="ARBA" id="ARBA00005709"/>
    </source>
</evidence>
<dbReference type="GO" id="GO:0005198">
    <property type="term" value="F:structural molecule activity"/>
    <property type="evidence" value="ECO:0007669"/>
    <property type="project" value="InterPro"/>
</dbReference>
<organism evidence="6">
    <name type="scientific">Magnetospirillum gryphiswaldense</name>
    <dbReference type="NCBI Taxonomy" id="55518"/>
    <lineage>
        <taxon>Bacteria</taxon>
        <taxon>Pseudomonadati</taxon>
        <taxon>Pseudomonadota</taxon>
        <taxon>Alphaproteobacteria</taxon>
        <taxon>Rhodospirillales</taxon>
        <taxon>Rhodospirillaceae</taxon>
        <taxon>Magnetospirillum</taxon>
    </lineage>
</organism>
<evidence type="ECO:0000256" key="4">
    <source>
        <dbReference type="ARBA" id="ARBA00023143"/>
    </source>
</evidence>
<keyword evidence="4" id="KW-0975">Bacterial flagellum</keyword>
<dbReference type="PANTHER" id="PTHR42792">
    <property type="entry name" value="FLAGELLIN"/>
    <property type="match status" value="1"/>
</dbReference>
<keyword evidence="6" id="KW-0966">Cell projection</keyword>
<feature type="domain" description="Flagellin N-terminal" evidence="5">
    <location>
        <begin position="28"/>
        <end position="153"/>
    </location>
</feature>
<evidence type="ECO:0000256" key="2">
    <source>
        <dbReference type="ARBA" id="ARBA00004613"/>
    </source>
</evidence>
<comment type="similarity">
    <text evidence="3">Belongs to the bacterial flagellin family.</text>
</comment>
<dbReference type="Pfam" id="PF00669">
    <property type="entry name" value="Flagellin_N"/>
    <property type="match status" value="1"/>
</dbReference>
<dbReference type="SUPFAM" id="SSF64518">
    <property type="entry name" value="Phase 1 flagellin"/>
    <property type="match status" value="1"/>
</dbReference>
<sequence length="283" mass="28327">MLPLGAYDGIRKMPVDQINLTASARDVLVTQQSLAASAAQRSQNLSTGKKVSRVTDDAVAFAAARALTERASDLSAVKDSVGQGVSTINAALAGAEGVNSLLDQMKGIATAAIASGDSAERSALATQYNQLRGQVDSLAADAGYNGVNLLSASSSALNVAFGTQVGDSLTVNGQNVSSAGLGVTAVAADGSDFSAATLAQLDSAGATVNAVQSSLGSNLTALGIRGEAAASQAVIAQAGASRLTEADLNEEAAMLVATQTRQQLARAGQGVSQRAQESLLTLF</sequence>
<keyword evidence="6" id="KW-0282">Flagellum</keyword>
<gene>
    <name evidence="6" type="primary">flaB</name>
</gene>
<dbReference type="AlphaFoldDB" id="Q6LWI5"/>